<dbReference type="EMBL" id="JAADJG010000130">
    <property type="protein sequence ID" value="KAF4454199.1"/>
    <property type="molecule type" value="Genomic_DNA"/>
</dbReference>
<comment type="caution">
    <text evidence="1">The sequence shown here is derived from an EMBL/GenBank/DDBJ whole genome shotgun (WGS) entry which is preliminary data.</text>
</comment>
<protein>
    <recommendedName>
        <fullName evidence="3">F-box domain-containing protein</fullName>
    </recommendedName>
</protein>
<evidence type="ECO:0008006" key="3">
    <source>
        <dbReference type="Google" id="ProtNLM"/>
    </source>
</evidence>
<keyword evidence="2" id="KW-1185">Reference proteome</keyword>
<name>A0A8H4NWW4_9HYPO</name>
<sequence>MDIFAALPPELLAPILGNLPDVKSLYSITKASPHIFHFLHGSLGVEVLDNVLDASGQNLATTPWIPHIMRLVALIRHCSVDNPPARNLTTLITKYIMPTTFQNAQGDRVPDIQSCPPACIPRIRLTHVMQGEQSFTPREMLFLFQKINLLSRECFCFFHERIKATEPQHLTDKCYHLGTLPWNRRPDGRTWGQSYRINAGGEASWYEMQRITLGFWCLQLCYELSNAASEKRLSWSVSDIEAIRDMGSGETCLSGLKKSSLWIAREPLWAALLYVRHLEGSTDQSACVGDTDVVNKGLSVFFNTGFKPVGASYLRLPSPKQKDTKLSWPTVVLKPPPFPCADQRDAFTYHCHKILVGCKGLRWAGPLLCPRSTPRLSEGLLFRPFRRLGFGIWDDERLVAMEMLDDPQNKRPRRFHVWCQDQVFTWTSLLSRAEKEELRVYQEALQLREEQEFGELVVGAN</sequence>
<reference evidence="1" key="1">
    <citation type="submission" date="2020-01" db="EMBL/GenBank/DDBJ databases">
        <title>Identification and distribution of gene clusters putatively required for synthesis of sphingolipid metabolism inhibitors in phylogenetically diverse species of the filamentous fungus Fusarium.</title>
        <authorList>
            <person name="Kim H.-S."/>
            <person name="Busman M."/>
            <person name="Brown D.W."/>
            <person name="Divon H."/>
            <person name="Uhlig S."/>
            <person name="Proctor R.H."/>
        </authorList>
    </citation>
    <scope>NUCLEOTIDE SEQUENCE</scope>
    <source>
        <strain evidence="1">NRRL 53441</strain>
    </source>
</reference>
<gene>
    <name evidence="1" type="ORF">F53441_3199</name>
</gene>
<evidence type="ECO:0000313" key="1">
    <source>
        <dbReference type="EMBL" id="KAF4454199.1"/>
    </source>
</evidence>
<organism evidence="1 2">
    <name type="scientific">Fusarium austroafricanum</name>
    <dbReference type="NCBI Taxonomy" id="2364996"/>
    <lineage>
        <taxon>Eukaryota</taxon>
        <taxon>Fungi</taxon>
        <taxon>Dikarya</taxon>
        <taxon>Ascomycota</taxon>
        <taxon>Pezizomycotina</taxon>
        <taxon>Sordariomycetes</taxon>
        <taxon>Hypocreomycetidae</taxon>
        <taxon>Hypocreales</taxon>
        <taxon>Nectriaceae</taxon>
        <taxon>Fusarium</taxon>
        <taxon>Fusarium concolor species complex</taxon>
    </lineage>
</organism>
<accession>A0A8H4NWW4</accession>
<dbReference type="AlphaFoldDB" id="A0A8H4NWW4"/>
<evidence type="ECO:0000313" key="2">
    <source>
        <dbReference type="Proteomes" id="UP000605986"/>
    </source>
</evidence>
<proteinExistence type="predicted"/>
<dbReference type="OrthoDB" id="4358152at2759"/>
<dbReference type="Proteomes" id="UP000605986">
    <property type="component" value="Unassembled WGS sequence"/>
</dbReference>